<dbReference type="OrthoDB" id="6330326at2759"/>
<keyword evidence="1" id="KW-0560">Oxidoreductase</keyword>
<dbReference type="Proteomes" id="UP000494256">
    <property type="component" value="Unassembled WGS sequence"/>
</dbReference>
<dbReference type="InterPro" id="IPR036291">
    <property type="entry name" value="NAD(P)-bd_dom_sf"/>
</dbReference>
<dbReference type="Gene3D" id="3.40.50.720">
    <property type="entry name" value="NAD(P)-binding Rossmann-like Domain"/>
    <property type="match status" value="1"/>
</dbReference>
<accession>A0A8S0ZCR6</accession>
<dbReference type="PRINTS" id="PR00080">
    <property type="entry name" value="SDRFAMILY"/>
</dbReference>
<name>A0A8S0ZCR6_ARCPL</name>
<dbReference type="SUPFAM" id="SSF52799">
    <property type="entry name" value="(Phosphotyrosine protein) phosphatases II"/>
    <property type="match status" value="1"/>
</dbReference>
<evidence type="ECO:0000313" key="2">
    <source>
        <dbReference type="EMBL" id="CAB3229609.1"/>
    </source>
</evidence>
<organism evidence="2 3">
    <name type="scientific">Arctia plantaginis</name>
    <name type="common">Wood tiger moth</name>
    <name type="synonym">Phalaena plantaginis</name>
    <dbReference type="NCBI Taxonomy" id="874455"/>
    <lineage>
        <taxon>Eukaryota</taxon>
        <taxon>Metazoa</taxon>
        <taxon>Ecdysozoa</taxon>
        <taxon>Arthropoda</taxon>
        <taxon>Hexapoda</taxon>
        <taxon>Insecta</taxon>
        <taxon>Pterygota</taxon>
        <taxon>Neoptera</taxon>
        <taxon>Endopterygota</taxon>
        <taxon>Lepidoptera</taxon>
        <taxon>Glossata</taxon>
        <taxon>Ditrysia</taxon>
        <taxon>Noctuoidea</taxon>
        <taxon>Erebidae</taxon>
        <taxon>Arctiinae</taxon>
        <taxon>Arctia</taxon>
    </lineage>
</organism>
<dbReference type="AlphaFoldDB" id="A0A8S0ZCR6"/>
<gene>
    <name evidence="2" type="ORF">APLA_LOCUS4198</name>
</gene>
<dbReference type="PANTHER" id="PTHR43157">
    <property type="entry name" value="PHOSPHATIDYLINOSITOL-GLYCAN BIOSYNTHESIS CLASS F PROTEIN-RELATED"/>
    <property type="match status" value="1"/>
</dbReference>
<proteinExistence type="predicted"/>
<dbReference type="Gene3D" id="3.90.190.10">
    <property type="entry name" value="Protein tyrosine phosphatase superfamily"/>
    <property type="match status" value="1"/>
</dbReference>
<dbReference type="EMBL" id="CADEBD010000286">
    <property type="protein sequence ID" value="CAB3229609.1"/>
    <property type="molecule type" value="Genomic_DNA"/>
</dbReference>
<protein>
    <submittedName>
        <fullName evidence="2">Uncharacterized protein</fullName>
    </submittedName>
</protein>
<dbReference type="InterPro" id="IPR002347">
    <property type="entry name" value="SDR_fam"/>
</dbReference>
<dbReference type="GO" id="GO:0016491">
    <property type="term" value="F:oxidoreductase activity"/>
    <property type="evidence" value="ECO:0007669"/>
    <property type="project" value="UniProtKB-KW"/>
</dbReference>
<comment type="caution">
    <text evidence="2">The sequence shown here is derived from an EMBL/GenBank/DDBJ whole genome shotgun (WGS) entry which is preliminary data.</text>
</comment>
<reference evidence="2 3" key="1">
    <citation type="submission" date="2020-04" db="EMBL/GenBank/DDBJ databases">
        <authorList>
            <person name="Wallbank WR R."/>
            <person name="Pardo Diaz C."/>
            <person name="Kozak K."/>
            <person name="Martin S."/>
            <person name="Jiggins C."/>
            <person name="Moest M."/>
            <person name="Warren A I."/>
            <person name="Byers J.R.P. K."/>
            <person name="Montejo-Kovacevich G."/>
            <person name="Yen C E."/>
        </authorList>
    </citation>
    <scope>NUCLEOTIDE SEQUENCE [LARGE SCALE GENOMIC DNA]</scope>
</reference>
<dbReference type="CDD" id="cd05327">
    <property type="entry name" value="retinol-DH_like_SDR_c_like"/>
    <property type="match status" value="1"/>
</dbReference>
<dbReference type="SUPFAM" id="SSF51735">
    <property type="entry name" value="NAD(P)-binding Rossmann-fold domains"/>
    <property type="match status" value="1"/>
</dbReference>
<dbReference type="Pfam" id="PF00106">
    <property type="entry name" value="adh_short"/>
    <property type="match status" value="1"/>
</dbReference>
<evidence type="ECO:0000256" key="1">
    <source>
        <dbReference type="ARBA" id="ARBA00023002"/>
    </source>
</evidence>
<dbReference type="InterPro" id="IPR029021">
    <property type="entry name" value="Prot-tyrosine_phosphatase-like"/>
</dbReference>
<sequence>MNGDIADNTESSDSTGCPLWERLGCARGVCARFCRRRSRIAPEHVANGKTFSRSRESRRRINHPPSALYSVVGERLRTSTPRGLQCALFCGGARCPYERPQTGAAIQGLYSNWVTDDILAMARPSTATIAARNIIQQFHSWGIRTVINLQTPGEHASCGPPLTKSGFTYDPIVFMANDIYYYNFAWPDYAEASLSGLLNMAKVLSFALQEGRVAIHCHAGVCKSNVRLDGKIALVTGGNQGIGLETARDLASRGAKIIIACRDGKKSADAIADIIKTTGNNNIEYKYLDLSSFRSVRSFAHDFNQTYDRLDILINNAGCAGLKHKASEDGIDLVMQVNYLGPFLLTNLLLDKIKASPAGRIVIVSSLLHLFGRVTTSNLNGLQTKHYMRKYANSKLCDILWTRALAKRLPKNVLVNSLHPGVVKTDIFKRLDRYSLKWLMFLIEVLNFKTPKEGAQTSIYLAVSEEVDNISGKYFMECKEAEYSKVADSEDLVEDIWNKSVMLTS</sequence>
<dbReference type="PANTHER" id="PTHR43157:SF31">
    <property type="entry name" value="PHOSPHATIDYLINOSITOL-GLYCAN BIOSYNTHESIS CLASS F PROTEIN"/>
    <property type="match status" value="1"/>
</dbReference>
<evidence type="ECO:0000313" key="3">
    <source>
        <dbReference type="Proteomes" id="UP000494256"/>
    </source>
</evidence>
<dbReference type="PRINTS" id="PR00081">
    <property type="entry name" value="GDHRDH"/>
</dbReference>